<protein>
    <submittedName>
        <fullName evidence="3">Uncharacterized conserved protein YndB, AHSA1/START domain</fullName>
    </submittedName>
</protein>
<dbReference type="InterPro" id="IPR013538">
    <property type="entry name" value="ASHA1/2-like_C"/>
</dbReference>
<keyword evidence="4" id="KW-1185">Reference proteome</keyword>
<dbReference type="SUPFAM" id="SSF55961">
    <property type="entry name" value="Bet v1-like"/>
    <property type="match status" value="1"/>
</dbReference>
<dbReference type="RefSeq" id="WP_092267995.1">
    <property type="nucleotide sequence ID" value="NZ_BJOE01000003.1"/>
</dbReference>
<dbReference type="Gene3D" id="3.30.530.20">
    <property type="match status" value="1"/>
</dbReference>
<organism evidence="3 4">
    <name type="scientific">Brevibacillus centrosporus</name>
    <dbReference type="NCBI Taxonomy" id="54910"/>
    <lineage>
        <taxon>Bacteria</taxon>
        <taxon>Bacillati</taxon>
        <taxon>Bacillota</taxon>
        <taxon>Bacilli</taxon>
        <taxon>Bacillales</taxon>
        <taxon>Paenibacillaceae</taxon>
        <taxon>Brevibacillus</taxon>
    </lineage>
</organism>
<dbReference type="EMBL" id="FORT01000005">
    <property type="protein sequence ID" value="SFJ74012.1"/>
    <property type="molecule type" value="Genomic_DNA"/>
</dbReference>
<dbReference type="Proteomes" id="UP000198915">
    <property type="component" value="Unassembled WGS sequence"/>
</dbReference>
<comment type="similarity">
    <text evidence="1">Belongs to the AHA1 family.</text>
</comment>
<dbReference type="Pfam" id="PF08327">
    <property type="entry name" value="AHSA1"/>
    <property type="match status" value="1"/>
</dbReference>
<evidence type="ECO:0000313" key="3">
    <source>
        <dbReference type="EMBL" id="SFJ74012.1"/>
    </source>
</evidence>
<name>A0A1I3TTQ6_9BACL</name>
<reference evidence="3" key="1">
    <citation type="submission" date="2016-10" db="EMBL/GenBank/DDBJ databases">
        <authorList>
            <person name="de Groot N.N."/>
        </authorList>
    </citation>
    <scope>NUCLEOTIDE SEQUENCE [LARGE SCALE GENOMIC DNA]</scope>
    <source>
        <strain evidence="3">OK042</strain>
    </source>
</reference>
<proteinExistence type="inferred from homology"/>
<gene>
    <name evidence="3" type="ORF">SAMN05518846_10588</name>
</gene>
<feature type="domain" description="Activator of Hsp90 ATPase homologue 1/2-like C-terminal" evidence="2">
    <location>
        <begin position="23"/>
        <end position="167"/>
    </location>
</feature>
<evidence type="ECO:0000313" key="4">
    <source>
        <dbReference type="Proteomes" id="UP000198915"/>
    </source>
</evidence>
<dbReference type="AlphaFoldDB" id="A0A1I3TTQ6"/>
<sequence>MTNSSMVSRVENERVLVLERVFDAPRELVFQMFKVPEHLKRWWGPRGWEVPVCSIDFRPGGVWHYCMKCVDQNQGDFFGMESWGKGVYAEIVEPEKIVYTDYFADAEGNVNEELPSTKVTLEFIDLEGKTKLVNRGEYVSAESLKTVIDMGMLQGITETWDRLEERLQEVK</sequence>
<evidence type="ECO:0000256" key="1">
    <source>
        <dbReference type="ARBA" id="ARBA00006817"/>
    </source>
</evidence>
<evidence type="ECO:0000259" key="2">
    <source>
        <dbReference type="Pfam" id="PF08327"/>
    </source>
</evidence>
<dbReference type="STRING" id="1884381.SAMN05518846_10588"/>
<accession>A0A1I3TTQ6</accession>
<dbReference type="InterPro" id="IPR023393">
    <property type="entry name" value="START-like_dom_sf"/>
</dbReference>